<keyword evidence="1" id="KW-0479">Metal-binding</keyword>
<evidence type="ECO:0000256" key="2">
    <source>
        <dbReference type="ARBA" id="ARBA00022771"/>
    </source>
</evidence>
<dbReference type="AlphaFoldDB" id="A0A1E5V7B4"/>
<organism evidence="7 8">
    <name type="scientific">Dichanthelium oligosanthes</name>
    <dbReference type="NCBI Taxonomy" id="888268"/>
    <lineage>
        <taxon>Eukaryota</taxon>
        <taxon>Viridiplantae</taxon>
        <taxon>Streptophyta</taxon>
        <taxon>Embryophyta</taxon>
        <taxon>Tracheophyta</taxon>
        <taxon>Spermatophyta</taxon>
        <taxon>Magnoliopsida</taxon>
        <taxon>Liliopsida</taxon>
        <taxon>Poales</taxon>
        <taxon>Poaceae</taxon>
        <taxon>PACMAD clade</taxon>
        <taxon>Panicoideae</taxon>
        <taxon>Panicodae</taxon>
        <taxon>Paniceae</taxon>
        <taxon>Dichantheliinae</taxon>
        <taxon>Dichanthelium</taxon>
    </lineage>
</organism>
<dbReference type="STRING" id="888268.A0A1E5V7B4"/>
<evidence type="ECO:0000259" key="6">
    <source>
        <dbReference type="PROSITE" id="PS51081"/>
    </source>
</evidence>
<dbReference type="InterPro" id="IPR013083">
    <property type="entry name" value="Znf_RING/FYVE/PHD"/>
</dbReference>
<dbReference type="SUPFAM" id="SSF49599">
    <property type="entry name" value="TRAF domain-like"/>
    <property type="match status" value="1"/>
</dbReference>
<dbReference type="GO" id="GO:0005737">
    <property type="term" value="C:cytoplasm"/>
    <property type="evidence" value="ECO:0007669"/>
    <property type="project" value="TreeGrafter"/>
</dbReference>
<dbReference type="InterPro" id="IPR052088">
    <property type="entry name" value="E3_ubiquitin-ligase_SINA"/>
</dbReference>
<dbReference type="Proteomes" id="UP000095767">
    <property type="component" value="Unassembled WGS sequence"/>
</dbReference>
<dbReference type="PANTHER" id="PTHR10315:SF101">
    <property type="entry name" value="OS01G0122000 PROTEIN"/>
    <property type="match status" value="1"/>
</dbReference>
<keyword evidence="2 4" id="KW-0863">Zinc-finger</keyword>
<evidence type="ECO:0000313" key="7">
    <source>
        <dbReference type="EMBL" id="OEL20875.1"/>
    </source>
</evidence>
<accession>A0A1E5V7B4</accession>
<evidence type="ECO:0000256" key="1">
    <source>
        <dbReference type="ARBA" id="ARBA00022723"/>
    </source>
</evidence>
<name>A0A1E5V7B4_9POAL</name>
<feature type="compositionally biased region" description="Pro residues" evidence="5">
    <location>
        <begin position="18"/>
        <end position="32"/>
    </location>
</feature>
<dbReference type="PROSITE" id="PS51081">
    <property type="entry name" value="ZF_SIAH"/>
    <property type="match status" value="1"/>
</dbReference>
<protein>
    <recommendedName>
        <fullName evidence="6">SIAH-type domain-containing protein</fullName>
    </recommendedName>
</protein>
<reference evidence="7 8" key="1">
    <citation type="submission" date="2016-09" db="EMBL/GenBank/DDBJ databases">
        <title>The draft genome of Dichanthelium oligosanthes: A C3 panicoid grass species.</title>
        <authorList>
            <person name="Studer A.J."/>
            <person name="Schnable J.C."/>
            <person name="Brutnell T.P."/>
        </authorList>
    </citation>
    <scope>NUCLEOTIDE SEQUENCE [LARGE SCALE GENOMIC DNA]</scope>
    <source>
        <strain evidence="8">cv. Kellogg 1175</strain>
        <tissue evidence="7">Leaf</tissue>
    </source>
</reference>
<dbReference type="GO" id="GO:0008270">
    <property type="term" value="F:zinc ion binding"/>
    <property type="evidence" value="ECO:0007669"/>
    <property type="project" value="UniProtKB-KW"/>
</dbReference>
<dbReference type="PANTHER" id="PTHR10315">
    <property type="entry name" value="E3 UBIQUITIN PROTEIN LIGASE SIAH"/>
    <property type="match status" value="1"/>
</dbReference>
<keyword evidence="8" id="KW-1185">Reference proteome</keyword>
<proteinExistence type="predicted"/>
<feature type="domain" description="SIAH-type" evidence="6">
    <location>
        <begin position="274"/>
        <end position="320"/>
    </location>
</feature>
<sequence length="320" mass="34726">MDASGGIVGGGSDGCPDYNPPAVVPPTFPHSPSPAYTPTVDLDPPCYQTPPANIQTYTQPQSSLFEGHQMPSPFEQGHNYQFNPTRIRPKKKAKGKARKGVPRRGENYTNAEDKALCSAYLNIEDALKEFKALVGKSFQFMHRWHILRHQKKWQDWVQGKPDEPLLVGEGGSACKDSIGNAGTPKGGIAKLHKRGSLLDSNGQLSQSAKKLREQQAVVPTNCVVKQEPEEPEEGECQARHVMCGACRSMQAHACAAARAAAFVACPDMDIYVRSARLPCPNKKFGCKACSVYCQAGNHECACQWAPCRCPDPGCAADTSN</sequence>
<dbReference type="EMBL" id="LWDX02049428">
    <property type="protein sequence ID" value="OEL20875.1"/>
    <property type="molecule type" value="Genomic_DNA"/>
</dbReference>
<evidence type="ECO:0000256" key="3">
    <source>
        <dbReference type="ARBA" id="ARBA00022833"/>
    </source>
</evidence>
<evidence type="ECO:0000256" key="4">
    <source>
        <dbReference type="PROSITE-ProRule" id="PRU00455"/>
    </source>
</evidence>
<dbReference type="InterPro" id="IPR013010">
    <property type="entry name" value="Znf_SIAH"/>
</dbReference>
<feature type="region of interest" description="Disordered" evidence="5">
    <location>
        <begin position="1"/>
        <end position="37"/>
    </location>
</feature>
<feature type="compositionally biased region" description="Gly residues" evidence="5">
    <location>
        <begin position="1"/>
        <end position="13"/>
    </location>
</feature>
<dbReference type="Gene3D" id="3.30.40.10">
    <property type="entry name" value="Zinc/RING finger domain, C3HC4 (zinc finger)"/>
    <property type="match status" value="1"/>
</dbReference>
<evidence type="ECO:0000313" key="8">
    <source>
        <dbReference type="Proteomes" id="UP000095767"/>
    </source>
</evidence>
<gene>
    <name evidence="7" type="ORF">BAE44_0018107</name>
</gene>
<dbReference type="OrthoDB" id="4788989at2759"/>
<keyword evidence="3" id="KW-0862">Zinc</keyword>
<evidence type="ECO:0000256" key="5">
    <source>
        <dbReference type="SAM" id="MobiDB-lite"/>
    </source>
</evidence>
<dbReference type="GO" id="GO:0061630">
    <property type="term" value="F:ubiquitin protein ligase activity"/>
    <property type="evidence" value="ECO:0007669"/>
    <property type="project" value="TreeGrafter"/>
</dbReference>
<comment type="caution">
    <text evidence="7">The sequence shown here is derived from an EMBL/GenBank/DDBJ whole genome shotgun (WGS) entry which is preliminary data.</text>
</comment>